<sequence length="527" mass="58902">MKFKKNQYFYQKQALFMRHYLYILFIGFVLSLTSCRQDFEFEPSSGGLEFSKQTVYLDTVFTNIGSSTYTLKVYNNSDKDIKIPTLQLAEGQNSKYRLMVDGIPGKVFNNVELLAKDSMFIFIETTIDYSEYANPDSEYLYTDKIEFHNISGAPQTVDLVTLVRDAYFLYPKRFGDGTTETLPIGGEEIYGFYLDHNDPANGDEYEWINDKPYVIYGYAAVPDNEILNIHPGAKIHFHADSGLIIGSNATINSNGTPSTYDVDGNVIEDNEVVFESDRLEPDFADVPGQWGTIWMTLNSNGKFNNTTIKNATVGLLIDKNTGTLNMTNVQIYNCSNYGILAKTATIDGKNVVINNCGQAGLACSLGGDYNFTHCTFANYWPRPNQVPVSIDNGDGTAPFALVNANFTNCIIYGSSSYGISLKKEGNLFDYNFRNCLIKFFDFGQFESDPLYPIANTTDYTNCIIARNSTTNKPDFLNPTNNRLIIGEDSAAKGTADFSFSTGTSDILNKERFGPLSDMGAYNFIIFE</sequence>
<evidence type="ECO:0000313" key="2">
    <source>
        <dbReference type="Proteomes" id="UP000018234"/>
    </source>
</evidence>
<dbReference type="Proteomes" id="UP000018234">
    <property type="component" value="Unassembled WGS sequence"/>
</dbReference>
<dbReference type="SUPFAM" id="SSF51126">
    <property type="entry name" value="Pectin lyase-like"/>
    <property type="match status" value="1"/>
</dbReference>
<dbReference type="InterPro" id="IPR012334">
    <property type="entry name" value="Pectin_lyas_fold"/>
</dbReference>
<comment type="caution">
    <text evidence="1">The sequence shown here is derived from an EMBL/GenBank/DDBJ whole genome shotgun (WGS) entry which is preliminary data.</text>
</comment>
<accession>A0ABN0QGG0</accession>
<evidence type="ECO:0000313" key="1">
    <source>
        <dbReference type="EMBL" id="ESU25712.1"/>
    </source>
</evidence>
<proteinExistence type="predicted"/>
<reference evidence="1 2" key="1">
    <citation type="submission" date="2013-08" db="EMBL/GenBank/DDBJ databases">
        <title>Flavobacterium saliperosum type strain genome sequencing.</title>
        <authorList>
            <person name="Lee K."/>
            <person name="Yi H."/>
            <person name="Park S."/>
            <person name="Chun J."/>
        </authorList>
    </citation>
    <scope>NUCLEOTIDE SEQUENCE [LARGE SCALE GENOMIC DNA]</scope>
    <source>
        <strain evidence="1 2">S13</strain>
    </source>
</reference>
<evidence type="ECO:0008006" key="3">
    <source>
        <dbReference type="Google" id="ProtNLM"/>
    </source>
</evidence>
<protein>
    <recommendedName>
        <fullName evidence="3">Right handed beta helix region</fullName>
    </recommendedName>
</protein>
<dbReference type="InterPro" id="IPR011050">
    <property type="entry name" value="Pectin_lyase_fold/virulence"/>
</dbReference>
<dbReference type="RefSeq" id="WP_023576524.1">
    <property type="nucleotide sequence ID" value="NZ_AVFO01000027.1"/>
</dbReference>
<dbReference type="SMART" id="SM00710">
    <property type="entry name" value="PbH1"/>
    <property type="match status" value="3"/>
</dbReference>
<gene>
    <name evidence="1" type="ORF">FSS13T_15030</name>
</gene>
<keyword evidence="2" id="KW-1185">Reference proteome</keyword>
<dbReference type="EMBL" id="AVFO01000027">
    <property type="protein sequence ID" value="ESU25712.1"/>
    <property type="molecule type" value="Genomic_DNA"/>
</dbReference>
<dbReference type="PROSITE" id="PS51257">
    <property type="entry name" value="PROKAR_LIPOPROTEIN"/>
    <property type="match status" value="1"/>
</dbReference>
<name>A0ABN0QGG0_9FLAO</name>
<dbReference type="InterPro" id="IPR006626">
    <property type="entry name" value="PbH1"/>
</dbReference>
<organism evidence="1 2">
    <name type="scientific">Flavobacterium saliperosum S13</name>
    <dbReference type="NCBI Taxonomy" id="1341155"/>
    <lineage>
        <taxon>Bacteria</taxon>
        <taxon>Pseudomonadati</taxon>
        <taxon>Bacteroidota</taxon>
        <taxon>Flavobacteriia</taxon>
        <taxon>Flavobacteriales</taxon>
        <taxon>Flavobacteriaceae</taxon>
        <taxon>Flavobacterium</taxon>
    </lineage>
</organism>
<dbReference type="Gene3D" id="2.160.20.10">
    <property type="entry name" value="Single-stranded right-handed beta-helix, Pectin lyase-like"/>
    <property type="match status" value="1"/>
</dbReference>